<dbReference type="Proteomes" id="UP001165205">
    <property type="component" value="Unassembled WGS sequence"/>
</dbReference>
<proteinExistence type="predicted"/>
<feature type="transmembrane region" description="Helical" evidence="2">
    <location>
        <begin position="330"/>
        <end position="347"/>
    </location>
</feature>
<organism evidence="3 4">
    <name type="scientific">Aspergillus oryzae</name>
    <name type="common">Yellow koji mold</name>
    <dbReference type="NCBI Taxonomy" id="5062"/>
    <lineage>
        <taxon>Eukaryota</taxon>
        <taxon>Fungi</taxon>
        <taxon>Dikarya</taxon>
        <taxon>Ascomycota</taxon>
        <taxon>Pezizomycotina</taxon>
        <taxon>Eurotiomycetes</taxon>
        <taxon>Eurotiomycetidae</taxon>
        <taxon>Eurotiales</taxon>
        <taxon>Aspergillaceae</taxon>
        <taxon>Aspergillus</taxon>
        <taxon>Aspergillus subgen. Circumdati</taxon>
    </lineage>
</organism>
<dbReference type="SUPFAM" id="SSF49503">
    <property type="entry name" value="Cupredoxins"/>
    <property type="match status" value="1"/>
</dbReference>
<accession>A0AAN5C4L2</accession>
<evidence type="ECO:0000256" key="1">
    <source>
        <dbReference type="SAM" id="MobiDB-lite"/>
    </source>
</evidence>
<keyword evidence="2" id="KW-0472">Membrane</keyword>
<protein>
    <submittedName>
        <fullName evidence="3">Unnamed protein product</fullName>
    </submittedName>
</protein>
<keyword evidence="2" id="KW-1133">Transmembrane helix</keyword>
<name>A0AAN5C4L2_ASPOZ</name>
<feature type="compositionally biased region" description="Polar residues" evidence="1">
    <location>
        <begin position="313"/>
        <end position="323"/>
    </location>
</feature>
<sequence>MYSSFLQDNMYGEVSTLDHIIAQHGLRTVKIEQLPSSLQKSKTEPPPTIEDLQREIGRLRQELAFHQDVQVAFIKLLDDSREAYRLIQEALRTATIPNHPDYTTTMLCLTVRKTGFMIKSALRQVSESSAYSITPVTPIPSTPTVTKQSTFHVKVGLETPRFQPSRLHANVGDTISFQLRDIDCTLRSSRYACIGAANSSLVTQARRVTVGTANTQFFFCDYTETNMCDPDMIFILNMPSPSKPFGNWQLGRWNSSRTNGNRSITRAPMPTSIISPGPGSSHDLTSASGRISRTPTSIITDTVTSEIGDEQKPTSTPSDGPLTSNGSMQISGYIIIVFPLLIMYILIP</sequence>
<dbReference type="AlphaFoldDB" id="A0AAN5C4L2"/>
<comment type="caution">
    <text evidence="3">The sequence shown here is derived from an EMBL/GenBank/DDBJ whole genome shotgun (WGS) entry which is preliminary data.</text>
</comment>
<feature type="compositionally biased region" description="Low complexity" evidence="1">
    <location>
        <begin position="272"/>
        <end position="281"/>
    </location>
</feature>
<feature type="region of interest" description="Disordered" evidence="1">
    <location>
        <begin position="260"/>
        <end position="323"/>
    </location>
</feature>
<dbReference type="EMBL" id="BSYA01000257">
    <property type="protein sequence ID" value="GMG37752.1"/>
    <property type="molecule type" value="Genomic_DNA"/>
</dbReference>
<evidence type="ECO:0000313" key="4">
    <source>
        <dbReference type="Proteomes" id="UP001165205"/>
    </source>
</evidence>
<gene>
    <name evidence="3" type="ORF">Aory04_001255700</name>
</gene>
<keyword evidence="2" id="KW-0812">Transmembrane</keyword>
<feature type="compositionally biased region" description="Polar residues" evidence="1">
    <location>
        <begin position="282"/>
        <end position="305"/>
    </location>
</feature>
<reference evidence="3" key="1">
    <citation type="submission" date="2023-04" db="EMBL/GenBank/DDBJ databases">
        <title>Aspergillus oryzae NBRC 4228.</title>
        <authorList>
            <person name="Ichikawa N."/>
            <person name="Sato H."/>
            <person name="Tonouchi N."/>
        </authorList>
    </citation>
    <scope>NUCLEOTIDE SEQUENCE</scope>
    <source>
        <strain evidence="3">NBRC 4228</strain>
    </source>
</reference>
<evidence type="ECO:0000256" key="2">
    <source>
        <dbReference type="SAM" id="Phobius"/>
    </source>
</evidence>
<evidence type="ECO:0000313" key="3">
    <source>
        <dbReference type="EMBL" id="GMG37752.1"/>
    </source>
</evidence>
<dbReference type="InterPro" id="IPR008972">
    <property type="entry name" value="Cupredoxin"/>
</dbReference>